<dbReference type="SUPFAM" id="SSF47384">
    <property type="entry name" value="Homodimeric domain of signal transducing histidine kinase"/>
    <property type="match status" value="1"/>
</dbReference>
<evidence type="ECO:0000313" key="6">
    <source>
        <dbReference type="Proteomes" id="UP000759298"/>
    </source>
</evidence>
<dbReference type="Pfam" id="PF00512">
    <property type="entry name" value="HisKA"/>
    <property type="match status" value="1"/>
</dbReference>
<name>A0ABS7PAU7_9SPHN</name>
<reference evidence="5 6" key="1">
    <citation type="submission" date="2021-07" db="EMBL/GenBank/DDBJ databases">
        <title>Alteriqipengyuania abyssalis NZ-12B nov, sp.nov isolated from deep sea sponge in pacific ocean.</title>
        <authorList>
            <person name="Tareen S."/>
            <person name="Wink J."/>
        </authorList>
    </citation>
    <scope>NUCLEOTIDE SEQUENCE [LARGE SCALE GENOMIC DNA]</scope>
    <source>
        <strain evidence="5 6">NZ-12B</strain>
    </source>
</reference>
<keyword evidence="5" id="KW-0418">Kinase</keyword>
<dbReference type="CDD" id="cd00082">
    <property type="entry name" value="HisKA"/>
    <property type="match status" value="1"/>
</dbReference>
<proteinExistence type="predicted"/>
<dbReference type="Gene3D" id="1.10.287.130">
    <property type="match status" value="1"/>
</dbReference>
<dbReference type="GO" id="GO:0016301">
    <property type="term" value="F:kinase activity"/>
    <property type="evidence" value="ECO:0007669"/>
    <property type="project" value="UniProtKB-KW"/>
</dbReference>
<sequence>MQFDDRLATVLRQKASASAGARTQYRQLLDLLGRPREGRDPSLLAAARLRLESLAETISVRERAEIIREQGRRLSDPELVAHFAEGEPDVACATLSTARLTEEQWLELIPELPVRARGFMRLRRDLPGKVEDLLERLGVRDRALPLPDAEEPLVEDAPTDEAPVAEEPEPEPEDDDIVDGEFTEVDETAEAEAAHAAAATTASDSDSEMAAAIGALAAGIAGAQAAARPESPPPADREPAPEPQPQPQPQAQPDAQGEIAALRHRIEAFQRAKEEKNAGREPSNNDDRHAAAPAEPDRTAPTLPFTEASIRPEELTGFGFATDTTGTIDWADSFAASRVMYLALPSILPEEFAEAVALQQPLRAVQVKLEGGPAIEGDWILDAHPRFSSPDGRFLGFAGGMRRALEAEEPGNHSDRLRQLLHELRTPVNAIQGFAEVIQQQVVGPVPHDYRALAAGIAGDSARMLAGFDDLERLSRLESGQLRPAGGDADIAAIFRQHVAQLIPMLQPRSASFVATLGGVCKVDLARADAELLSWRILATLGSAAAPSEKLALTLETHAATAQLIADLPASLNGSDDIFAARGKPLSVAISAGPFGPGFALRLARAEAHAIGGNLRRENRQLILTLPALTASEPAATQRGGVPEHAV</sequence>
<dbReference type="EC" id="2.7.13.3" evidence="2"/>
<feature type="region of interest" description="Disordered" evidence="3">
    <location>
        <begin position="272"/>
        <end position="303"/>
    </location>
</feature>
<feature type="region of interest" description="Disordered" evidence="3">
    <location>
        <begin position="223"/>
        <end position="255"/>
    </location>
</feature>
<organism evidence="5 6">
    <name type="scientific">Alteriqipengyuania abyssalis</name>
    <dbReference type="NCBI Taxonomy" id="2860200"/>
    <lineage>
        <taxon>Bacteria</taxon>
        <taxon>Pseudomonadati</taxon>
        <taxon>Pseudomonadota</taxon>
        <taxon>Alphaproteobacteria</taxon>
        <taxon>Sphingomonadales</taxon>
        <taxon>Erythrobacteraceae</taxon>
        <taxon>Alteriqipengyuania</taxon>
    </lineage>
</organism>
<protein>
    <recommendedName>
        <fullName evidence="2">histidine kinase</fullName>
        <ecNumber evidence="2">2.7.13.3</ecNumber>
    </recommendedName>
</protein>
<dbReference type="Proteomes" id="UP000759298">
    <property type="component" value="Unassembled WGS sequence"/>
</dbReference>
<evidence type="ECO:0000256" key="2">
    <source>
        <dbReference type="ARBA" id="ARBA00012438"/>
    </source>
</evidence>
<accession>A0ABS7PAU7</accession>
<keyword evidence="6" id="KW-1185">Reference proteome</keyword>
<feature type="domain" description="Signal transduction histidine kinase dimerisation/phosphoacceptor" evidence="4">
    <location>
        <begin position="412"/>
        <end position="480"/>
    </location>
</feature>
<keyword evidence="5" id="KW-0808">Transferase</keyword>
<comment type="catalytic activity">
    <reaction evidence="1">
        <text>ATP + protein L-histidine = ADP + protein N-phospho-L-histidine.</text>
        <dbReference type="EC" id="2.7.13.3"/>
    </reaction>
</comment>
<dbReference type="InterPro" id="IPR036097">
    <property type="entry name" value="HisK_dim/P_sf"/>
</dbReference>
<feature type="compositionally biased region" description="Basic and acidic residues" evidence="3">
    <location>
        <begin position="272"/>
        <end position="298"/>
    </location>
</feature>
<feature type="region of interest" description="Disordered" evidence="3">
    <location>
        <begin position="145"/>
        <end position="177"/>
    </location>
</feature>
<feature type="compositionally biased region" description="Pro residues" evidence="3">
    <location>
        <begin position="241"/>
        <end position="250"/>
    </location>
</feature>
<dbReference type="SMART" id="SM00388">
    <property type="entry name" value="HisKA"/>
    <property type="match status" value="1"/>
</dbReference>
<evidence type="ECO:0000313" key="5">
    <source>
        <dbReference type="EMBL" id="MBY8336180.1"/>
    </source>
</evidence>
<comment type="caution">
    <text evidence="5">The sequence shown here is derived from an EMBL/GenBank/DDBJ whole genome shotgun (WGS) entry which is preliminary data.</text>
</comment>
<evidence type="ECO:0000256" key="1">
    <source>
        <dbReference type="ARBA" id="ARBA00000085"/>
    </source>
</evidence>
<evidence type="ECO:0000259" key="4">
    <source>
        <dbReference type="SMART" id="SM00388"/>
    </source>
</evidence>
<gene>
    <name evidence="5" type="ORF">KYN89_03890</name>
</gene>
<evidence type="ECO:0000256" key="3">
    <source>
        <dbReference type="SAM" id="MobiDB-lite"/>
    </source>
</evidence>
<feature type="compositionally biased region" description="Acidic residues" evidence="3">
    <location>
        <begin position="148"/>
        <end position="177"/>
    </location>
</feature>
<dbReference type="InterPro" id="IPR003661">
    <property type="entry name" value="HisK_dim/P_dom"/>
</dbReference>
<dbReference type="EMBL" id="JAHWXP010000001">
    <property type="protein sequence ID" value="MBY8336180.1"/>
    <property type="molecule type" value="Genomic_DNA"/>
</dbReference>
<dbReference type="RefSeq" id="WP_222823874.1">
    <property type="nucleotide sequence ID" value="NZ_JAHWXP010000001.1"/>
</dbReference>